<dbReference type="OrthoDB" id="2111523at2"/>
<evidence type="ECO:0000256" key="5">
    <source>
        <dbReference type="ARBA" id="ARBA00032523"/>
    </source>
</evidence>
<comment type="caution">
    <text evidence="8">The sequence shown here is derived from an EMBL/GenBank/DDBJ whole genome shotgun (WGS) entry which is preliminary data.</text>
</comment>
<dbReference type="PIRSF" id="PIRSF015957">
    <property type="entry name" value="UCP015957"/>
    <property type="match status" value="1"/>
</dbReference>
<dbReference type="EMBL" id="QPJY01000005">
    <property type="protein sequence ID" value="RCX30193.1"/>
    <property type="molecule type" value="Genomic_DNA"/>
</dbReference>
<evidence type="ECO:0000313" key="9">
    <source>
        <dbReference type="Proteomes" id="UP000252707"/>
    </source>
</evidence>
<evidence type="ECO:0000256" key="3">
    <source>
        <dbReference type="ARBA" id="ARBA00023239"/>
    </source>
</evidence>
<evidence type="ECO:0000256" key="2">
    <source>
        <dbReference type="ARBA" id="ARBA00012553"/>
    </source>
</evidence>
<comment type="catalytic activity">
    <reaction evidence="6">
        <text>2 D-glyceraldehyde 3-phosphate = 4-(hydroxymethyl)-2-furancarboxaldehyde phosphate + phosphate + 2 H2O</text>
        <dbReference type="Rhea" id="RHEA:43536"/>
        <dbReference type="ChEBI" id="CHEBI:15377"/>
        <dbReference type="ChEBI" id="CHEBI:43474"/>
        <dbReference type="ChEBI" id="CHEBI:59776"/>
        <dbReference type="ChEBI" id="CHEBI:83407"/>
        <dbReference type="EC" id="4.2.3.153"/>
    </reaction>
</comment>
<feature type="active site" description="Proton acceptor" evidence="7">
    <location>
        <position position="86"/>
    </location>
</feature>
<keyword evidence="4" id="KW-0704">Schiff base</keyword>
<feature type="active site" description="Schiff-base intermediate with substrate" evidence="7">
    <location>
        <position position="28"/>
    </location>
</feature>
<sequence length="236" mass="24485">MTRMLASVCTLEETELALAGGADIIDLKDPARGALGALPEPQVRTIVDQVRRRRPVSATVGDLPMDPATLVARVRRMSVTGVDYVKVGLTGEPGTEACVEALGRLATGVRLVAVLFADRAPDLGLVARIGAAGFTGVMLDTADKRSGALPGLVSRRKLTAFLALGRNLGLVTGLAGSLREADVPELLALEPHYLGFRRALCGGASRVGRLDPAALERLRGMIPAPALPAEPAGALG</sequence>
<evidence type="ECO:0000256" key="6">
    <source>
        <dbReference type="ARBA" id="ARBA00047628"/>
    </source>
</evidence>
<dbReference type="Pfam" id="PF04476">
    <property type="entry name" value="4HFCP_synth"/>
    <property type="match status" value="1"/>
</dbReference>
<evidence type="ECO:0000256" key="1">
    <source>
        <dbReference type="ARBA" id="ARBA00003810"/>
    </source>
</evidence>
<gene>
    <name evidence="8" type="ORF">DFQ59_10525</name>
</gene>
<evidence type="ECO:0000313" key="8">
    <source>
        <dbReference type="EMBL" id="RCX30193.1"/>
    </source>
</evidence>
<comment type="function">
    <text evidence="1">Catalyzes the formation of 4-(hydroxymethyl)-2-furancarboxaldehyde phosphate (4-HFC-P) from two molecules of glyceraldehyde-3-P (GA-3-P).</text>
</comment>
<dbReference type="EC" id="4.2.3.153" evidence="2"/>
<reference evidence="8 9" key="1">
    <citation type="submission" date="2018-07" db="EMBL/GenBank/DDBJ databases">
        <title>Genomic Encyclopedia of Type Strains, Phase IV (KMG-IV): sequencing the most valuable type-strain genomes for metagenomic binning, comparative biology and taxonomic classification.</title>
        <authorList>
            <person name="Goeker M."/>
        </authorList>
    </citation>
    <scope>NUCLEOTIDE SEQUENCE [LARGE SCALE GENOMIC DNA]</scope>
    <source>
        <strain evidence="8 9">DSM 26407</strain>
    </source>
</reference>
<name>A0A369C8Y2_9GAMM</name>
<evidence type="ECO:0000256" key="4">
    <source>
        <dbReference type="ARBA" id="ARBA00023270"/>
    </source>
</evidence>
<accession>A0A369C8Y2</accession>
<dbReference type="GO" id="GO:0016829">
    <property type="term" value="F:lyase activity"/>
    <property type="evidence" value="ECO:0007669"/>
    <property type="project" value="UniProtKB-KW"/>
</dbReference>
<organism evidence="8 9">
    <name type="scientific">Thioalbus denitrificans</name>
    <dbReference type="NCBI Taxonomy" id="547122"/>
    <lineage>
        <taxon>Bacteria</taxon>
        <taxon>Pseudomonadati</taxon>
        <taxon>Pseudomonadota</taxon>
        <taxon>Gammaproteobacteria</taxon>
        <taxon>Chromatiales</taxon>
        <taxon>Ectothiorhodospiraceae</taxon>
        <taxon>Thioalbus</taxon>
    </lineage>
</organism>
<dbReference type="Proteomes" id="UP000252707">
    <property type="component" value="Unassembled WGS sequence"/>
</dbReference>
<protein>
    <recommendedName>
        <fullName evidence="2">(5-formylfuran-3-yl)methyl phosphate synthase</fullName>
        <ecNumber evidence="2">4.2.3.153</ecNumber>
    </recommendedName>
    <alternativeName>
        <fullName evidence="5">4-(hydroxymethyl)-2-furancarboxaldehyde-phosphate synthase</fullName>
    </alternativeName>
</protein>
<dbReference type="InterPro" id="IPR007565">
    <property type="entry name" value="4HFCP_synth"/>
</dbReference>
<keyword evidence="9" id="KW-1185">Reference proteome</keyword>
<evidence type="ECO:0000256" key="7">
    <source>
        <dbReference type="PIRSR" id="PIRSR015957-1"/>
    </source>
</evidence>
<dbReference type="RefSeq" id="WP_114279809.1">
    <property type="nucleotide sequence ID" value="NZ_QPJY01000005.1"/>
</dbReference>
<keyword evidence="3" id="KW-0456">Lyase</keyword>
<dbReference type="AlphaFoldDB" id="A0A369C8Y2"/>
<proteinExistence type="predicted"/>